<dbReference type="Proteomes" id="UP001148614">
    <property type="component" value="Unassembled WGS sequence"/>
</dbReference>
<protein>
    <submittedName>
        <fullName evidence="2">Uncharacterized protein</fullName>
    </submittedName>
</protein>
<organism evidence="2 3">
    <name type="scientific">Xylaria arbuscula</name>
    <dbReference type="NCBI Taxonomy" id="114810"/>
    <lineage>
        <taxon>Eukaryota</taxon>
        <taxon>Fungi</taxon>
        <taxon>Dikarya</taxon>
        <taxon>Ascomycota</taxon>
        <taxon>Pezizomycotina</taxon>
        <taxon>Sordariomycetes</taxon>
        <taxon>Xylariomycetidae</taxon>
        <taxon>Xylariales</taxon>
        <taxon>Xylariaceae</taxon>
        <taxon>Xylaria</taxon>
    </lineage>
</organism>
<evidence type="ECO:0000313" key="2">
    <source>
        <dbReference type="EMBL" id="KAJ3565330.1"/>
    </source>
</evidence>
<keyword evidence="1" id="KW-0732">Signal</keyword>
<gene>
    <name evidence="2" type="ORF">NPX13_g7548</name>
</gene>
<dbReference type="EMBL" id="JANPWZ010001500">
    <property type="protein sequence ID" value="KAJ3565330.1"/>
    <property type="molecule type" value="Genomic_DNA"/>
</dbReference>
<comment type="caution">
    <text evidence="2">The sequence shown here is derived from an EMBL/GenBank/DDBJ whole genome shotgun (WGS) entry which is preliminary data.</text>
</comment>
<accession>A0A9W8TJ49</accession>
<keyword evidence="3" id="KW-1185">Reference proteome</keyword>
<evidence type="ECO:0000256" key="1">
    <source>
        <dbReference type="SAM" id="SignalP"/>
    </source>
</evidence>
<sequence>MKATFALTALAAGSLSAAYNVKIAPTEYTQLAGLSIVAENGGFSVTNKGTPANFAGGDDTLTVSGQQGEFDSSSLISSSPITIRSPGYQRSIVMLKRHTVFVDARGRVGYGQAPQGSTLTGWSKDAEELHWTRGAIFACPNVSFNVGIPTAYHLYANWEATRNGQGDDCFSIHLAVAAS</sequence>
<dbReference type="AlphaFoldDB" id="A0A9W8TJ49"/>
<evidence type="ECO:0000313" key="3">
    <source>
        <dbReference type="Proteomes" id="UP001148614"/>
    </source>
</evidence>
<dbReference type="VEuPathDB" id="FungiDB:F4678DRAFT_477599"/>
<reference evidence="2" key="1">
    <citation type="submission" date="2022-07" db="EMBL/GenBank/DDBJ databases">
        <title>Genome Sequence of Xylaria arbuscula.</title>
        <authorList>
            <person name="Buettner E."/>
        </authorList>
    </citation>
    <scope>NUCLEOTIDE SEQUENCE</scope>
    <source>
        <strain evidence="2">VT107</strain>
    </source>
</reference>
<feature type="chain" id="PRO_5040893630" evidence="1">
    <location>
        <begin position="19"/>
        <end position="179"/>
    </location>
</feature>
<feature type="signal peptide" evidence="1">
    <location>
        <begin position="1"/>
        <end position="18"/>
    </location>
</feature>
<proteinExistence type="predicted"/>
<name>A0A9W8TJ49_9PEZI</name>